<gene>
    <name evidence="8" type="ORF">DOK76_03390</name>
</gene>
<dbReference type="RefSeq" id="WP_206965001.1">
    <property type="nucleotide sequence ID" value="NZ_JAFLVX010000011.1"/>
</dbReference>
<evidence type="ECO:0000259" key="7">
    <source>
        <dbReference type="PROSITE" id="PS50847"/>
    </source>
</evidence>
<keyword evidence="5" id="KW-0472">Membrane</keyword>
<keyword evidence="5" id="KW-1133">Transmembrane helix</keyword>
<keyword evidence="5" id="KW-0812">Transmembrane</keyword>
<keyword evidence="4" id="KW-0572">Peptidoglycan-anchor</keyword>
<feature type="transmembrane region" description="Helical" evidence="5">
    <location>
        <begin position="418"/>
        <end position="438"/>
    </location>
</feature>
<comment type="caution">
    <text evidence="8">The sequence shown here is derived from an EMBL/GenBank/DDBJ whole genome shotgun (WGS) entry which is preliminary data.</text>
</comment>
<keyword evidence="2" id="KW-0964">Secreted</keyword>
<dbReference type="NCBIfam" id="TIGR01167">
    <property type="entry name" value="LPXTG_anchor"/>
    <property type="match status" value="1"/>
</dbReference>
<proteinExistence type="predicted"/>
<dbReference type="EMBL" id="JAFLVX010000011">
    <property type="protein sequence ID" value="MBO0476098.1"/>
    <property type="molecule type" value="Genomic_DNA"/>
</dbReference>
<evidence type="ECO:0000256" key="2">
    <source>
        <dbReference type="ARBA" id="ARBA00022525"/>
    </source>
</evidence>
<dbReference type="Proteomes" id="UP000664857">
    <property type="component" value="Unassembled WGS sequence"/>
</dbReference>
<evidence type="ECO:0000313" key="9">
    <source>
        <dbReference type="Proteomes" id="UP000664857"/>
    </source>
</evidence>
<name>A0ABS3HQR4_9ENTE</name>
<dbReference type="Pfam" id="PF00746">
    <property type="entry name" value="Gram_pos_anchor"/>
    <property type="match status" value="1"/>
</dbReference>
<keyword evidence="1" id="KW-0134">Cell wall</keyword>
<reference evidence="8 9" key="1">
    <citation type="submission" date="2021-03" db="EMBL/GenBank/DDBJ databases">
        <title>Enterococcal diversity collection.</title>
        <authorList>
            <person name="Gilmore M.S."/>
            <person name="Schwartzman J."/>
            <person name="Van Tyne D."/>
            <person name="Martin M."/>
            <person name="Earl A.M."/>
            <person name="Manson A.L."/>
            <person name="Straub T."/>
            <person name="Salamzade R."/>
            <person name="Saavedra J."/>
            <person name="Lebreton F."/>
            <person name="Prichula J."/>
            <person name="Schaufler K."/>
            <person name="Gaca A."/>
            <person name="Sgardioli B."/>
            <person name="Wagenaar J."/>
            <person name="Strong T."/>
        </authorList>
    </citation>
    <scope>NUCLEOTIDE SEQUENCE [LARGE SCALE GENOMIC DNA]</scope>
    <source>
        <strain evidence="8 9">DIV0080</strain>
    </source>
</reference>
<evidence type="ECO:0000256" key="6">
    <source>
        <dbReference type="SAM" id="SignalP"/>
    </source>
</evidence>
<feature type="signal peptide" evidence="6">
    <location>
        <begin position="1"/>
        <end position="28"/>
    </location>
</feature>
<organism evidence="8 9">
    <name type="scientific">Candidatus Vagococcus giribetii</name>
    <dbReference type="NCBI Taxonomy" id="2230876"/>
    <lineage>
        <taxon>Bacteria</taxon>
        <taxon>Bacillati</taxon>
        <taxon>Bacillota</taxon>
        <taxon>Bacilli</taxon>
        <taxon>Lactobacillales</taxon>
        <taxon>Enterococcaceae</taxon>
        <taxon>Vagococcus</taxon>
    </lineage>
</organism>
<accession>A0ABS3HQR4</accession>
<evidence type="ECO:0000256" key="4">
    <source>
        <dbReference type="ARBA" id="ARBA00023088"/>
    </source>
</evidence>
<feature type="chain" id="PRO_5047447442" evidence="6">
    <location>
        <begin position="29"/>
        <end position="446"/>
    </location>
</feature>
<keyword evidence="3 6" id="KW-0732">Signal</keyword>
<keyword evidence="9" id="KW-1185">Reference proteome</keyword>
<evidence type="ECO:0000313" key="8">
    <source>
        <dbReference type="EMBL" id="MBO0476098.1"/>
    </source>
</evidence>
<evidence type="ECO:0000256" key="3">
    <source>
        <dbReference type="ARBA" id="ARBA00022729"/>
    </source>
</evidence>
<evidence type="ECO:0000256" key="5">
    <source>
        <dbReference type="SAM" id="Phobius"/>
    </source>
</evidence>
<sequence>MKKHSTRFTLFTLLCVPFLMASATLVHGEEIESTEATTEIVATEETTESSTPLLTEKEDTSEVVAFDKIALSLKTNTYKATVDEKGKIELANKQDDAFKKVAITGEFKPFENKSITVEKDGTFKALKETKNEKITLEYVLSEETQKKLKEIYPDEDFSKPFKTEEITLNFTKKEEPKKEKVAIPLEVVGGSLKAVEGKVEVKVTNGETVTGTFKPMEEKDNEPFSIDKDGNYKIGKKARYEKLNQKVTFNLSQASIDKLATQDAYKDKEIEPSSEVTLTKKAQKDIVLQFKNKRIDTTVGGQGRLLLEDTIDGLKLSDEEMTNIRFAPLTSNEFLSIDELGNWKALKQGSGPLIPAVNLDKTTLAKLEEKNTDYDLNIIAEEINVSIKASGAGGSGSGSNNKQYAPVKNLPQTGEEKLRFAGIIGVVVIGLAVVLFLVKKNKNKEE</sequence>
<dbReference type="InterPro" id="IPR019931">
    <property type="entry name" value="LPXTG_anchor"/>
</dbReference>
<dbReference type="PROSITE" id="PS50847">
    <property type="entry name" value="GRAM_POS_ANCHORING"/>
    <property type="match status" value="1"/>
</dbReference>
<evidence type="ECO:0000256" key="1">
    <source>
        <dbReference type="ARBA" id="ARBA00022512"/>
    </source>
</evidence>
<feature type="domain" description="Gram-positive cocci surface proteins LPxTG" evidence="7">
    <location>
        <begin position="410"/>
        <end position="446"/>
    </location>
</feature>
<protein>
    <submittedName>
        <fullName evidence="8">LPXTG cell wall anchor domain-containing protein</fullName>
    </submittedName>
</protein>